<proteinExistence type="predicted"/>
<dbReference type="EMBL" id="CP001110">
    <property type="protein sequence ID" value="ACF43258.1"/>
    <property type="molecule type" value="Genomic_DNA"/>
</dbReference>
<gene>
    <name evidence="1" type="ordered locus">Ppha_0972</name>
</gene>
<protein>
    <submittedName>
        <fullName evidence="1">Uncharacterized protein</fullName>
    </submittedName>
</protein>
<dbReference type="HOGENOM" id="CLU_2480584_0_0_10"/>
<evidence type="ECO:0000313" key="2">
    <source>
        <dbReference type="Proteomes" id="UP000002724"/>
    </source>
</evidence>
<dbReference type="STRING" id="324925.Ppha_0972"/>
<sequence>MNWNREESRTDNVQLGGVAMNIPNDWKVKRLEKLVPFRLHKLSQETSSQIQRFMDRTARSGLEPAMETINAHQRIKNRLKRLWQKNW</sequence>
<organism evidence="1 2">
    <name type="scientific">Pelodictyon phaeoclathratiforme (strain DSM 5477 / BU-1)</name>
    <dbReference type="NCBI Taxonomy" id="324925"/>
    <lineage>
        <taxon>Bacteria</taxon>
        <taxon>Pseudomonadati</taxon>
        <taxon>Chlorobiota</taxon>
        <taxon>Chlorobiia</taxon>
        <taxon>Chlorobiales</taxon>
        <taxon>Chlorobiaceae</taxon>
        <taxon>Chlorobium/Pelodictyon group</taxon>
        <taxon>Pelodictyon</taxon>
    </lineage>
</organism>
<name>B4SFK3_PELPB</name>
<accession>B4SFK3</accession>
<dbReference type="KEGG" id="pph:Ppha_0972"/>
<reference evidence="1 2" key="1">
    <citation type="submission" date="2008-06" db="EMBL/GenBank/DDBJ databases">
        <title>Complete sequence of Pelodictyon phaeoclathratiforme BU-1.</title>
        <authorList>
            <consortium name="US DOE Joint Genome Institute"/>
            <person name="Lucas S."/>
            <person name="Copeland A."/>
            <person name="Lapidus A."/>
            <person name="Glavina del Rio T."/>
            <person name="Dalin E."/>
            <person name="Tice H."/>
            <person name="Bruce D."/>
            <person name="Goodwin L."/>
            <person name="Pitluck S."/>
            <person name="Schmutz J."/>
            <person name="Larimer F."/>
            <person name="Land M."/>
            <person name="Hauser L."/>
            <person name="Kyrpides N."/>
            <person name="Mikhailova N."/>
            <person name="Liu Z."/>
            <person name="Li T."/>
            <person name="Zhao F."/>
            <person name="Overmann J."/>
            <person name="Bryant D.A."/>
            <person name="Richardson P."/>
        </authorList>
    </citation>
    <scope>NUCLEOTIDE SEQUENCE [LARGE SCALE GENOMIC DNA]</scope>
    <source>
        <strain evidence="2">DSM 5477 / BU-1</strain>
    </source>
</reference>
<evidence type="ECO:0000313" key="1">
    <source>
        <dbReference type="EMBL" id="ACF43258.1"/>
    </source>
</evidence>
<dbReference type="AlphaFoldDB" id="B4SFK3"/>
<keyword evidence="2" id="KW-1185">Reference proteome</keyword>
<dbReference type="Proteomes" id="UP000002724">
    <property type="component" value="Chromosome"/>
</dbReference>